<evidence type="ECO:0000313" key="2">
    <source>
        <dbReference type="EMBL" id="GAL91373.1"/>
    </source>
</evidence>
<dbReference type="RefSeq" id="WP_045356292.1">
    <property type="nucleotide sequence ID" value="NZ_BBPA01000002.1"/>
</dbReference>
<gene>
    <name evidence="2" type="ORF">N44_00742</name>
</gene>
<sequence length="171" mass="19004">MTETSDTVKKSFRLTPFIFLGILLIWLGIRLIAPDSVSLFAGTRPDYLGVREGKLASCPTTPNCVSSQSQDQAHAIEPLSYQGSGEKAIEQLAKIIASQPRTKIINQDSNYLYAEFSSQWMGFVDDVEFSLNPSKNAIDVRSASRLGESDLNVNRERVETLRKLFSVISNQ</sequence>
<keyword evidence="1" id="KW-0472">Membrane</keyword>
<dbReference type="Pfam" id="PF07386">
    <property type="entry name" value="DUF1499"/>
    <property type="match status" value="1"/>
</dbReference>
<dbReference type="InterPro" id="IPR010865">
    <property type="entry name" value="DUF1499"/>
</dbReference>
<comment type="caution">
    <text evidence="2">The sequence shown here is derived from an EMBL/GenBank/DDBJ whole genome shotgun (WGS) entry which is preliminary data.</text>
</comment>
<dbReference type="AlphaFoldDB" id="A0A0A1VPH6"/>
<evidence type="ECO:0000256" key="1">
    <source>
        <dbReference type="SAM" id="Phobius"/>
    </source>
</evidence>
<dbReference type="PANTHER" id="PTHR34801">
    <property type="entry name" value="EXPRESSED PROTEIN"/>
    <property type="match status" value="1"/>
</dbReference>
<evidence type="ECO:0000313" key="3">
    <source>
        <dbReference type="Proteomes" id="UP000030321"/>
    </source>
</evidence>
<feature type="transmembrane region" description="Helical" evidence="1">
    <location>
        <begin position="12"/>
        <end position="33"/>
    </location>
</feature>
<proteinExistence type="predicted"/>
<accession>A0A0A1VPH6</accession>
<evidence type="ECO:0008006" key="4">
    <source>
        <dbReference type="Google" id="ProtNLM"/>
    </source>
</evidence>
<protein>
    <recommendedName>
        <fullName evidence="4">DUF1499 domain-containing protein</fullName>
    </recommendedName>
</protein>
<keyword evidence="1" id="KW-1133">Transmembrane helix</keyword>
<dbReference type="PANTHER" id="PTHR34801:SF6">
    <property type="entry name" value="SLL1620 PROTEIN"/>
    <property type="match status" value="1"/>
</dbReference>
<reference evidence="3" key="1">
    <citation type="journal article" date="2015" name="Genome">
        <title>Whole Genome Sequence of the Non-Microcystin-Producing Microcystis aeruginosa Strain NIES-44.</title>
        <authorList>
            <person name="Okano K."/>
            <person name="Miyata N."/>
            <person name="Ozaki Y."/>
        </authorList>
    </citation>
    <scope>NUCLEOTIDE SEQUENCE [LARGE SCALE GENOMIC DNA]</scope>
    <source>
        <strain evidence="3">NIES-44</strain>
    </source>
</reference>
<dbReference type="EMBL" id="BBPA01000002">
    <property type="protein sequence ID" value="GAL91373.1"/>
    <property type="molecule type" value="Genomic_DNA"/>
</dbReference>
<dbReference type="Proteomes" id="UP000030321">
    <property type="component" value="Unassembled WGS sequence"/>
</dbReference>
<name>A0A0A1VPH6_MICAE</name>
<keyword evidence="1" id="KW-0812">Transmembrane</keyword>
<organism evidence="2 3">
    <name type="scientific">Microcystis aeruginosa NIES-44</name>
    <dbReference type="NCBI Taxonomy" id="449439"/>
    <lineage>
        <taxon>Bacteria</taxon>
        <taxon>Bacillati</taxon>
        <taxon>Cyanobacteriota</taxon>
        <taxon>Cyanophyceae</taxon>
        <taxon>Oscillatoriophycideae</taxon>
        <taxon>Chroococcales</taxon>
        <taxon>Microcystaceae</taxon>
        <taxon>Microcystis</taxon>
    </lineage>
</organism>